<dbReference type="SUPFAM" id="SSF54928">
    <property type="entry name" value="RNA-binding domain, RBD"/>
    <property type="match status" value="1"/>
</dbReference>
<name>A0A8H6ZR50_PLEOS</name>
<dbReference type="Pfam" id="PF00076">
    <property type="entry name" value="RRM_1"/>
    <property type="match status" value="1"/>
</dbReference>
<dbReference type="EMBL" id="JACETU010000007">
    <property type="protein sequence ID" value="KAF7424366.1"/>
    <property type="molecule type" value="Genomic_DNA"/>
</dbReference>
<comment type="caution">
    <text evidence="7">The sequence shown here is derived from an EMBL/GenBank/DDBJ whole genome shotgun (WGS) entry which is preliminary data.</text>
</comment>
<feature type="compositionally biased region" description="Acidic residues" evidence="5">
    <location>
        <begin position="139"/>
        <end position="150"/>
    </location>
</feature>
<evidence type="ECO:0000313" key="8">
    <source>
        <dbReference type="Proteomes" id="UP000623687"/>
    </source>
</evidence>
<evidence type="ECO:0000256" key="5">
    <source>
        <dbReference type="SAM" id="MobiDB-lite"/>
    </source>
</evidence>
<accession>A0A8H6ZR50</accession>
<feature type="compositionally biased region" description="Acidic residues" evidence="5">
    <location>
        <begin position="103"/>
        <end position="115"/>
    </location>
</feature>
<dbReference type="GeneID" id="59379491"/>
<dbReference type="GO" id="GO:0003723">
    <property type="term" value="F:RNA binding"/>
    <property type="evidence" value="ECO:0007669"/>
    <property type="project" value="UniProtKB-UniRule"/>
</dbReference>
<dbReference type="OrthoDB" id="21467at2759"/>
<evidence type="ECO:0000313" key="7">
    <source>
        <dbReference type="EMBL" id="KAF7424366.1"/>
    </source>
</evidence>
<evidence type="ECO:0000256" key="1">
    <source>
        <dbReference type="ARBA" id="ARBA00004604"/>
    </source>
</evidence>
<dbReference type="InterPro" id="IPR012677">
    <property type="entry name" value="Nucleotide-bd_a/b_plait_sf"/>
</dbReference>
<dbReference type="RefSeq" id="XP_036628560.1">
    <property type="nucleotide sequence ID" value="XM_036779171.1"/>
</dbReference>
<evidence type="ECO:0000256" key="4">
    <source>
        <dbReference type="PROSITE-ProRule" id="PRU00176"/>
    </source>
</evidence>
<proteinExistence type="predicted"/>
<dbReference type="InterPro" id="IPR000504">
    <property type="entry name" value="RRM_dom"/>
</dbReference>
<dbReference type="SMART" id="SM00360">
    <property type="entry name" value="RRM"/>
    <property type="match status" value="1"/>
</dbReference>
<evidence type="ECO:0000259" key="6">
    <source>
        <dbReference type="PROSITE" id="PS50102"/>
    </source>
</evidence>
<dbReference type="Proteomes" id="UP000623687">
    <property type="component" value="Unassembled WGS sequence"/>
</dbReference>
<evidence type="ECO:0000256" key="3">
    <source>
        <dbReference type="ARBA" id="ARBA00023242"/>
    </source>
</evidence>
<reference evidence="7" key="1">
    <citation type="submission" date="2019-07" db="EMBL/GenBank/DDBJ databases">
        <authorList>
            <person name="Palmer J.M."/>
        </authorList>
    </citation>
    <scope>NUCLEOTIDE SEQUENCE</scope>
    <source>
        <strain evidence="7">PC9</strain>
    </source>
</reference>
<dbReference type="PANTHER" id="PTHR46754">
    <property type="entry name" value="MKI67 FHA DOMAIN-INTERACTING NUCLEOLAR PHOSPHOPROTEIN"/>
    <property type="match status" value="1"/>
</dbReference>
<dbReference type="InterPro" id="IPR035979">
    <property type="entry name" value="RBD_domain_sf"/>
</dbReference>
<sequence>MVSTTKASKKPVKESKRVTKPTPTATPKSTKSKAEKTAVPSSPSTKPQATPKSSSNSKFISNALIKPKSEPKKAVPAVNKTKLSKPSDVKRLSKLAPPADSAESSDEERDGEQNENSDKGDDGSSEGEEDTHLHGFSSSDDDSSDDDDMDVEPVVIDVGKLPTIAKDDESVKRKLDKAKKQPTQDRGVIYLGRLPHGFFEAQLKAYFSQFGDVTRLRVSRNKRTGHSKHRAFLEFDSSSVAQIVAETMDNYLLMGHLLICKVIPKDEVHPELWIGANRKWRKAPTARIARQVHNKPRTEEEIERATKRLLKRQDQKKRKLAEAGINYNMDKVAYKKPKSAIS</sequence>
<feature type="compositionally biased region" description="Polar residues" evidence="5">
    <location>
        <begin position="39"/>
        <end position="60"/>
    </location>
</feature>
<keyword evidence="2 4" id="KW-0694">RNA-binding</keyword>
<organism evidence="7 8">
    <name type="scientific">Pleurotus ostreatus</name>
    <name type="common">Oyster mushroom</name>
    <name type="synonym">White-rot fungus</name>
    <dbReference type="NCBI Taxonomy" id="5322"/>
    <lineage>
        <taxon>Eukaryota</taxon>
        <taxon>Fungi</taxon>
        <taxon>Dikarya</taxon>
        <taxon>Basidiomycota</taxon>
        <taxon>Agaricomycotina</taxon>
        <taxon>Agaricomycetes</taxon>
        <taxon>Agaricomycetidae</taxon>
        <taxon>Agaricales</taxon>
        <taxon>Pleurotineae</taxon>
        <taxon>Pleurotaceae</taxon>
        <taxon>Pleurotus</taxon>
    </lineage>
</organism>
<dbReference type="CDD" id="cd12307">
    <property type="entry name" value="RRM_NIFK_like"/>
    <property type="match status" value="1"/>
</dbReference>
<evidence type="ECO:0000256" key="2">
    <source>
        <dbReference type="ARBA" id="ARBA00022884"/>
    </source>
</evidence>
<keyword evidence="8" id="KW-1185">Reference proteome</keyword>
<feature type="compositionally biased region" description="Low complexity" evidence="5">
    <location>
        <begin position="20"/>
        <end position="29"/>
    </location>
</feature>
<dbReference type="PROSITE" id="PS50102">
    <property type="entry name" value="RRM"/>
    <property type="match status" value="1"/>
</dbReference>
<dbReference type="GO" id="GO:0005730">
    <property type="term" value="C:nucleolus"/>
    <property type="evidence" value="ECO:0007669"/>
    <property type="project" value="UniProtKB-SubCell"/>
</dbReference>
<gene>
    <name evidence="7" type="ORF">PC9H_009673</name>
</gene>
<dbReference type="AlphaFoldDB" id="A0A8H6ZR50"/>
<feature type="domain" description="RRM" evidence="6">
    <location>
        <begin position="187"/>
        <end position="265"/>
    </location>
</feature>
<feature type="region of interest" description="Disordered" evidence="5">
    <location>
        <begin position="1"/>
        <end position="150"/>
    </location>
</feature>
<keyword evidence="3" id="KW-0539">Nucleus</keyword>
<dbReference type="VEuPathDB" id="FungiDB:PC9H_009673"/>
<dbReference type="Gene3D" id="3.30.70.330">
    <property type="match status" value="1"/>
</dbReference>
<protein>
    <recommendedName>
        <fullName evidence="6">RRM domain-containing protein</fullName>
    </recommendedName>
</protein>
<comment type="subcellular location">
    <subcellularLocation>
        <location evidence="1">Nucleus</location>
        <location evidence="1">Nucleolus</location>
    </subcellularLocation>
</comment>